<name>A0AA86N9P6_9EUKA</name>
<dbReference type="EMBL" id="CAXDID020000695">
    <property type="protein sequence ID" value="CAL6110754.1"/>
    <property type="molecule type" value="Genomic_DNA"/>
</dbReference>
<dbReference type="EMBL" id="CATOUU010000068">
    <property type="protein sequence ID" value="CAI9915241.1"/>
    <property type="molecule type" value="Genomic_DNA"/>
</dbReference>
<organism evidence="1">
    <name type="scientific">Hexamita inflata</name>
    <dbReference type="NCBI Taxonomy" id="28002"/>
    <lineage>
        <taxon>Eukaryota</taxon>
        <taxon>Metamonada</taxon>
        <taxon>Diplomonadida</taxon>
        <taxon>Hexamitidae</taxon>
        <taxon>Hexamitinae</taxon>
        <taxon>Hexamita</taxon>
    </lineage>
</organism>
<evidence type="ECO:0000313" key="1">
    <source>
        <dbReference type="EMBL" id="CAI9915241.1"/>
    </source>
</evidence>
<dbReference type="AlphaFoldDB" id="A0AA86N9P6"/>
<protein>
    <submittedName>
        <fullName evidence="2">Hypothetical_protein</fullName>
    </submittedName>
</protein>
<dbReference type="Proteomes" id="UP001642409">
    <property type="component" value="Unassembled WGS sequence"/>
</dbReference>
<sequence length="333" mass="35693">MFGLVGLSSGTLHIDTLSAIYNLHNSTYYNYVGTLGYVNGISSDFTNINIQLCLSQQQISQYVGALSGVLVARIQNIQSLSIDNSHITSSYAVGLVAAISSTINVNIMFISDSSINCSQNILSKSTWAVSGGVIGQVLDQNFQDSRQMHVKLLQSIIQSVNIYAYQNATWSLAAGLIGDSHNTPLYIQQTIVNNSDIQAHGPVTNVVAASGLVSFLYMQNQILFSNIKVCNTNFTATSNTSESQSCSGLFSHVVFFNDSYTFTSSITVQLINTIITNIQLSVTGASTISGVILSNNKILQFTANQVSTEGTNTINGVTMLNCATIVNQSQNGC</sequence>
<comment type="caution">
    <text evidence="1">The sequence shown here is derived from an EMBL/GenBank/DDBJ whole genome shotgun (WGS) entry which is preliminary data.</text>
</comment>
<accession>A0AA86N9P6</accession>
<proteinExistence type="predicted"/>
<keyword evidence="3" id="KW-1185">Reference proteome</keyword>
<evidence type="ECO:0000313" key="2">
    <source>
        <dbReference type="EMBL" id="CAL6110754.1"/>
    </source>
</evidence>
<reference evidence="2 3" key="2">
    <citation type="submission" date="2024-07" db="EMBL/GenBank/DDBJ databases">
        <authorList>
            <person name="Akdeniz Z."/>
        </authorList>
    </citation>
    <scope>NUCLEOTIDE SEQUENCE [LARGE SCALE GENOMIC DNA]</scope>
</reference>
<evidence type="ECO:0000313" key="3">
    <source>
        <dbReference type="Proteomes" id="UP001642409"/>
    </source>
</evidence>
<reference evidence="1" key="1">
    <citation type="submission" date="2023-06" db="EMBL/GenBank/DDBJ databases">
        <authorList>
            <person name="Kurt Z."/>
        </authorList>
    </citation>
    <scope>NUCLEOTIDE SEQUENCE</scope>
</reference>
<gene>
    <name evidence="1" type="ORF">HINF_LOCUS2886</name>
    <name evidence="2" type="ORF">HINF_LOCUS76069</name>
</gene>